<evidence type="ECO:0000256" key="1">
    <source>
        <dbReference type="ARBA" id="ARBA00008918"/>
    </source>
</evidence>
<dbReference type="Proteomes" id="UP001597480">
    <property type="component" value="Unassembled WGS sequence"/>
</dbReference>
<dbReference type="SUPFAM" id="SSF55961">
    <property type="entry name" value="Bet v1-like"/>
    <property type="match status" value="1"/>
</dbReference>
<dbReference type="CDD" id="cd07817">
    <property type="entry name" value="SRPBCC_8"/>
    <property type="match status" value="1"/>
</dbReference>
<sequence length="269" mass="29438">METSKIFKTAEPKRNFSKYDESGTDPNRYASVSNATEADSYLHKGKKSIVPGLRVNVGKTERIVMVAAGAYMLYRALKKEKSTPKKLIEGITAGTMLFRGISGYCPAYDLIDKKGLLKGSNVAITASLNINKPVVDVYNAWRNLENLPQFMKHLHSVEEIGGQTSHWKAKLPGGIGTIGWKAQILTDKPNEVLSWQSVADSTLHNAGRVTFKRNSDGNGTDIEVSIAYHAPFGKAGAGAAKLLTPVFERMLQKDIESFKTYIEGGITQA</sequence>
<dbReference type="InterPro" id="IPR023393">
    <property type="entry name" value="START-like_dom_sf"/>
</dbReference>
<dbReference type="RefSeq" id="WP_379819612.1">
    <property type="nucleotide sequence ID" value="NZ_JBHUMD010000004.1"/>
</dbReference>
<dbReference type="InterPro" id="IPR047137">
    <property type="entry name" value="ORF3"/>
</dbReference>
<name>A0ABW5NT17_9FLAO</name>
<accession>A0ABW5NT17</accession>
<dbReference type="Pfam" id="PF03364">
    <property type="entry name" value="Polyketide_cyc"/>
    <property type="match status" value="1"/>
</dbReference>
<proteinExistence type="inferred from homology"/>
<evidence type="ECO:0000313" key="5">
    <source>
        <dbReference type="Proteomes" id="UP001597480"/>
    </source>
</evidence>
<comment type="similarity">
    <text evidence="1">Belongs to the ribosome association toxin RatA family.</text>
</comment>
<gene>
    <name evidence="4" type="ORF">ACFSR3_02680</name>
</gene>
<comment type="caution">
    <text evidence="4">The sequence shown here is derived from an EMBL/GenBank/DDBJ whole genome shotgun (WGS) entry which is preliminary data.</text>
</comment>
<dbReference type="PANTHER" id="PTHR33824">
    <property type="entry name" value="POLYKETIDE CYCLASE/DEHYDRASE AND LIPID TRANSPORT SUPERFAMILY PROTEIN"/>
    <property type="match status" value="1"/>
</dbReference>
<keyword evidence="5" id="KW-1185">Reference proteome</keyword>
<dbReference type="InterPro" id="IPR021309">
    <property type="entry name" value="YgaP-like_TM"/>
</dbReference>
<feature type="domain" description="Inner membrane protein YgaP-like transmembrane" evidence="3">
    <location>
        <begin position="54"/>
        <end position="113"/>
    </location>
</feature>
<evidence type="ECO:0000259" key="3">
    <source>
        <dbReference type="Pfam" id="PF11127"/>
    </source>
</evidence>
<dbReference type="InterPro" id="IPR005031">
    <property type="entry name" value="COQ10_START"/>
</dbReference>
<dbReference type="PANTHER" id="PTHR33824:SF7">
    <property type="entry name" value="POLYKETIDE CYCLASE_DEHYDRASE AND LIPID TRANSPORT SUPERFAMILY PROTEIN"/>
    <property type="match status" value="1"/>
</dbReference>
<dbReference type="Pfam" id="PF11127">
    <property type="entry name" value="YgaP-like_TM"/>
    <property type="match status" value="1"/>
</dbReference>
<evidence type="ECO:0000259" key="2">
    <source>
        <dbReference type="Pfam" id="PF03364"/>
    </source>
</evidence>
<dbReference type="EMBL" id="JBHUMD010000004">
    <property type="protein sequence ID" value="MFD2600952.1"/>
    <property type="molecule type" value="Genomic_DNA"/>
</dbReference>
<organism evidence="4 5">
    <name type="scientific">Flavobacterium suzhouense</name>
    <dbReference type="NCBI Taxonomy" id="1529638"/>
    <lineage>
        <taxon>Bacteria</taxon>
        <taxon>Pseudomonadati</taxon>
        <taxon>Bacteroidota</taxon>
        <taxon>Flavobacteriia</taxon>
        <taxon>Flavobacteriales</taxon>
        <taxon>Flavobacteriaceae</taxon>
        <taxon>Flavobacterium</taxon>
    </lineage>
</organism>
<protein>
    <submittedName>
        <fullName evidence="4">YgaP-like transmembrane domain</fullName>
    </submittedName>
</protein>
<dbReference type="Gene3D" id="3.30.530.20">
    <property type="match status" value="1"/>
</dbReference>
<feature type="domain" description="Coenzyme Q-binding protein COQ10 START" evidence="2">
    <location>
        <begin position="130"/>
        <end position="253"/>
    </location>
</feature>
<reference evidence="5" key="1">
    <citation type="journal article" date="2019" name="Int. J. Syst. Evol. Microbiol.">
        <title>The Global Catalogue of Microorganisms (GCM) 10K type strain sequencing project: providing services to taxonomists for standard genome sequencing and annotation.</title>
        <authorList>
            <consortium name="The Broad Institute Genomics Platform"/>
            <consortium name="The Broad Institute Genome Sequencing Center for Infectious Disease"/>
            <person name="Wu L."/>
            <person name="Ma J."/>
        </authorList>
    </citation>
    <scope>NUCLEOTIDE SEQUENCE [LARGE SCALE GENOMIC DNA]</scope>
    <source>
        <strain evidence="5">KCTC 42107</strain>
    </source>
</reference>
<evidence type="ECO:0000313" key="4">
    <source>
        <dbReference type="EMBL" id="MFD2600952.1"/>
    </source>
</evidence>